<feature type="compositionally biased region" description="Basic residues" evidence="1">
    <location>
        <begin position="17"/>
        <end position="26"/>
    </location>
</feature>
<evidence type="ECO:0000313" key="2">
    <source>
        <dbReference type="EMBL" id="ANZ73101.1"/>
    </source>
</evidence>
<accession>A0A1B2J544</accession>
<reference evidence="2 3" key="1">
    <citation type="submission" date="2016-02" db="EMBL/GenBank/DDBJ databases">
        <title>Comparative genomic and transcriptomic foundation for Pichia pastoris.</title>
        <authorList>
            <person name="Love K.R."/>
            <person name="Shah K.A."/>
            <person name="Whittaker C.A."/>
            <person name="Wu J."/>
            <person name="Bartlett M.C."/>
            <person name="Ma D."/>
            <person name="Leeson R.L."/>
            <person name="Priest M."/>
            <person name="Young S.K."/>
            <person name="Love J.C."/>
        </authorList>
    </citation>
    <scope>NUCLEOTIDE SEQUENCE [LARGE SCALE GENOMIC DNA]</scope>
    <source>
        <strain evidence="2 3">ATCC 28485</strain>
    </source>
</reference>
<dbReference type="AlphaFoldDB" id="A0A1B2J544"/>
<dbReference type="OrthoDB" id="3987559at2759"/>
<sequence>MVVVERILNNVMLQKTKGPKRSGKGKKVGDNTDNGNRNQAMCHIEELNSFADIKDKPSFLGSEHYDDYFPKVLPYEIIGLGTSSTFKPVPIEVSSIKKLKVFLKSTFKETLGLEESSNALNDPIERLVTFKRDQENFTMADQGFNPSQNFTFDKPSAPKRSIIDNLDFKFTAVPNFSNGAKTPMSIFKTQNKLLTDVSSTKTKTKKRKSEKLDNSRTISVKTILRMVDYSLVSDVEHTSMSMSECTTPTKHCNVVINDDDLMQAKRLVF</sequence>
<protein>
    <submittedName>
        <fullName evidence="2">BA75_00341T0</fullName>
    </submittedName>
</protein>
<evidence type="ECO:0000256" key="1">
    <source>
        <dbReference type="SAM" id="MobiDB-lite"/>
    </source>
</evidence>
<gene>
    <name evidence="2" type="ORF">ATY40_BA7500341</name>
</gene>
<evidence type="ECO:0000313" key="3">
    <source>
        <dbReference type="Proteomes" id="UP000094565"/>
    </source>
</evidence>
<proteinExistence type="predicted"/>
<feature type="region of interest" description="Disordered" evidence="1">
    <location>
        <begin position="15"/>
        <end position="36"/>
    </location>
</feature>
<organism evidence="2 3">
    <name type="scientific">Komagataella pastoris</name>
    <name type="common">Yeast</name>
    <name type="synonym">Pichia pastoris</name>
    <dbReference type="NCBI Taxonomy" id="4922"/>
    <lineage>
        <taxon>Eukaryota</taxon>
        <taxon>Fungi</taxon>
        <taxon>Dikarya</taxon>
        <taxon>Ascomycota</taxon>
        <taxon>Saccharomycotina</taxon>
        <taxon>Pichiomycetes</taxon>
        <taxon>Pichiales</taxon>
        <taxon>Pichiaceae</taxon>
        <taxon>Komagataella</taxon>
    </lineage>
</organism>
<dbReference type="EMBL" id="CP014584">
    <property type="protein sequence ID" value="ANZ73101.1"/>
    <property type="molecule type" value="Genomic_DNA"/>
</dbReference>
<keyword evidence="3" id="KW-1185">Reference proteome</keyword>
<name>A0A1B2J544_PICPA</name>
<dbReference type="Proteomes" id="UP000094565">
    <property type="component" value="Chromosome 1"/>
</dbReference>